<dbReference type="GO" id="GO:0003356">
    <property type="term" value="P:regulation of cilium beat frequency"/>
    <property type="evidence" value="ECO:0007669"/>
    <property type="project" value="TreeGrafter"/>
</dbReference>
<dbReference type="AlphaFoldDB" id="A0A507CA86"/>
<gene>
    <name evidence="10" type="ORF">SmJEL517_g02912</name>
</gene>
<dbReference type="Pfam" id="PF12018">
    <property type="entry name" value="FAP206"/>
    <property type="match status" value="1"/>
</dbReference>
<dbReference type="OrthoDB" id="10251073at2759"/>
<dbReference type="GO" id="GO:0030030">
    <property type="term" value="P:cell projection organization"/>
    <property type="evidence" value="ECO:0007669"/>
    <property type="project" value="UniProtKB-KW"/>
</dbReference>
<evidence type="ECO:0000313" key="10">
    <source>
        <dbReference type="EMBL" id="TPX34453.1"/>
    </source>
</evidence>
<dbReference type="GO" id="GO:0036064">
    <property type="term" value="C:ciliary basal body"/>
    <property type="evidence" value="ECO:0007669"/>
    <property type="project" value="TreeGrafter"/>
</dbReference>
<evidence type="ECO:0000256" key="5">
    <source>
        <dbReference type="ARBA" id="ARBA00022794"/>
    </source>
</evidence>
<dbReference type="STRING" id="1806994.A0A507CA86"/>
<proteinExistence type="inferred from homology"/>
<keyword evidence="11" id="KW-1185">Reference proteome</keyword>
<keyword evidence="6" id="KW-0969">Cilium</keyword>
<evidence type="ECO:0000256" key="9">
    <source>
        <dbReference type="SAM" id="MobiDB-lite"/>
    </source>
</evidence>
<evidence type="ECO:0000256" key="3">
    <source>
        <dbReference type="ARBA" id="ARBA00021602"/>
    </source>
</evidence>
<keyword evidence="7" id="KW-0206">Cytoskeleton</keyword>
<name>A0A507CA86_9FUNG</name>
<dbReference type="PANTHER" id="PTHR21442:SF0">
    <property type="entry name" value="CILIA- AND FLAGELLA-ASSOCIATED PROTEIN 206"/>
    <property type="match status" value="1"/>
</dbReference>
<keyword evidence="8" id="KW-0966">Cell projection</keyword>
<dbReference type="GO" id="GO:0005930">
    <property type="term" value="C:axoneme"/>
    <property type="evidence" value="ECO:0007669"/>
    <property type="project" value="UniProtKB-SubCell"/>
</dbReference>
<evidence type="ECO:0000256" key="7">
    <source>
        <dbReference type="ARBA" id="ARBA00023212"/>
    </source>
</evidence>
<dbReference type="RefSeq" id="XP_031025173.1">
    <property type="nucleotide sequence ID" value="XM_031168840.1"/>
</dbReference>
<dbReference type="GeneID" id="42004137"/>
<sequence length="658" mass="73454">MSADEILRHIIRDVSARATRILRTQRAQHPPLVTAISAATLPTTLFATTPSNPYAGGVSDRLSAFVIRSIVMDEREGFRIEAEMTKEQVEKLVKRASDLTGGAVGGIVWETVRMQVEFDGGFGNQAEFLSKEKQARIQSVSNVAKEILEAKTKSIAAYDALYGKIITYLLARSYIGSPTDLKAVRETTAALESVFPPSELGAFIALGRQEREAQLTGLMQLVMGIRLFNMKLGKGGDSIEKLPDLCNRELRELSDLVKTMMTSSENLVQVYSAAIQFLSQQEYAPETPSITQLKSGLIFQRQLLTYLDALEDTCQRSNTALTALSARFESSIQELKSTCRAKTAVPVDQVYPQFIAISALWMAWLDELYLLAFRQGLVSQLEAHSRNAFVEIPESLMNSLDPLKRDIEPEILNDQSIIARATEVMVAIPPLNRAIEVIHPGNSTQYWKLPVEYGGYCPVTLVQQQGLLVPGDKSICLLKYRSRLFAVASKACALAFARNPDGIMEQVLEWGRQSPDLVGVLCLAGWFPTVEVLDNAKFFPKNKLFTRPPLCADAASQVDTHIVDQHVDPKYQWNEWELRRQALMLVALKTKLTHSAQTDVSHFRRDSETQHYQPKVQETQTRRDAGTTIPKKVNYMAGLRGSTQPGKFKILDLTIERK</sequence>
<protein>
    <recommendedName>
        <fullName evidence="3">Cilia- and flagella-associated protein 206</fullName>
    </recommendedName>
</protein>
<keyword evidence="5" id="KW-0970">Cilium biogenesis/degradation</keyword>
<dbReference type="EMBL" id="QEAO01000013">
    <property type="protein sequence ID" value="TPX34453.1"/>
    <property type="molecule type" value="Genomic_DNA"/>
</dbReference>
<feature type="compositionally biased region" description="Polar residues" evidence="9">
    <location>
        <begin position="610"/>
        <end position="619"/>
    </location>
</feature>
<evidence type="ECO:0000256" key="4">
    <source>
        <dbReference type="ARBA" id="ARBA00022490"/>
    </source>
</evidence>
<organism evidence="10 11">
    <name type="scientific">Synchytrium microbalum</name>
    <dbReference type="NCBI Taxonomy" id="1806994"/>
    <lineage>
        <taxon>Eukaryota</taxon>
        <taxon>Fungi</taxon>
        <taxon>Fungi incertae sedis</taxon>
        <taxon>Chytridiomycota</taxon>
        <taxon>Chytridiomycota incertae sedis</taxon>
        <taxon>Chytridiomycetes</taxon>
        <taxon>Synchytriales</taxon>
        <taxon>Synchytriaceae</taxon>
        <taxon>Synchytrium</taxon>
    </lineage>
</organism>
<dbReference type="PANTHER" id="PTHR21442">
    <property type="entry name" value="CILIA- AND FLAGELLA-ASSOCIATED PROTEIN 206"/>
    <property type="match status" value="1"/>
</dbReference>
<accession>A0A507CA86</accession>
<comment type="caution">
    <text evidence="10">The sequence shown here is derived from an EMBL/GenBank/DDBJ whole genome shotgun (WGS) entry which is preliminary data.</text>
</comment>
<feature type="region of interest" description="Disordered" evidence="9">
    <location>
        <begin position="599"/>
        <end position="622"/>
    </location>
</feature>
<dbReference type="InterPro" id="IPR021897">
    <property type="entry name" value="FAP206"/>
</dbReference>
<keyword evidence="4" id="KW-0963">Cytoplasm</keyword>
<comment type="subcellular location">
    <subcellularLocation>
        <location evidence="1">Cytoplasm</location>
        <location evidence="1">Cytoskeleton</location>
        <location evidence="1">Cilium axoneme</location>
    </subcellularLocation>
</comment>
<evidence type="ECO:0000256" key="6">
    <source>
        <dbReference type="ARBA" id="ARBA00023069"/>
    </source>
</evidence>
<evidence type="ECO:0000256" key="1">
    <source>
        <dbReference type="ARBA" id="ARBA00004430"/>
    </source>
</evidence>
<comment type="similarity">
    <text evidence="2">Belongs to the CFAP206 family.</text>
</comment>
<reference evidence="10 11" key="1">
    <citation type="journal article" date="2019" name="Sci. Rep.">
        <title>Comparative genomics of chytrid fungi reveal insights into the obligate biotrophic and pathogenic lifestyle of Synchytrium endobioticum.</title>
        <authorList>
            <person name="van de Vossenberg B.T.L.H."/>
            <person name="Warris S."/>
            <person name="Nguyen H.D.T."/>
            <person name="van Gent-Pelzer M.P.E."/>
            <person name="Joly D.L."/>
            <person name="van de Geest H.C."/>
            <person name="Bonants P.J.M."/>
            <person name="Smith D.S."/>
            <person name="Levesque C.A."/>
            <person name="van der Lee T.A.J."/>
        </authorList>
    </citation>
    <scope>NUCLEOTIDE SEQUENCE [LARGE SCALE GENOMIC DNA]</scope>
    <source>
        <strain evidence="10 11">JEL517</strain>
    </source>
</reference>
<evidence type="ECO:0000256" key="2">
    <source>
        <dbReference type="ARBA" id="ARBA00010500"/>
    </source>
</evidence>
<dbReference type="Proteomes" id="UP000319731">
    <property type="component" value="Unassembled WGS sequence"/>
</dbReference>
<evidence type="ECO:0000256" key="8">
    <source>
        <dbReference type="ARBA" id="ARBA00023273"/>
    </source>
</evidence>
<evidence type="ECO:0000313" key="11">
    <source>
        <dbReference type="Proteomes" id="UP000319731"/>
    </source>
</evidence>